<proteinExistence type="predicted"/>
<organism evidence="1 2">
    <name type="scientific">Zosterops borbonicus</name>
    <dbReference type="NCBI Taxonomy" id="364589"/>
    <lineage>
        <taxon>Eukaryota</taxon>
        <taxon>Metazoa</taxon>
        <taxon>Chordata</taxon>
        <taxon>Craniata</taxon>
        <taxon>Vertebrata</taxon>
        <taxon>Euteleostomi</taxon>
        <taxon>Archelosauria</taxon>
        <taxon>Archosauria</taxon>
        <taxon>Dinosauria</taxon>
        <taxon>Saurischia</taxon>
        <taxon>Theropoda</taxon>
        <taxon>Coelurosauria</taxon>
        <taxon>Aves</taxon>
        <taxon>Neognathae</taxon>
        <taxon>Neoaves</taxon>
        <taxon>Telluraves</taxon>
        <taxon>Australaves</taxon>
        <taxon>Passeriformes</taxon>
        <taxon>Sylvioidea</taxon>
        <taxon>Zosteropidae</taxon>
        <taxon>Zosterops</taxon>
    </lineage>
</organism>
<name>A0A8K1FYF8_9PASS</name>
<evidence type="ECO:0000313" key="1">
    <source>
        <dbReference type="EMBL" id="TRZ08395.1"/>
    </source>
</evidence>
<feature type="non-terminal residue" evidence="1">
    <location>
        <position position="50"/>
    </location>
</feature>
<keyword evidence="2" id="KW-1185">Reference proteome</keyword>
<sequence>YLLIRQGRTHSGIVKGAGQGGSLPPQLRADALRHLYTLLAPQYCPELGGK</sequence>
<protein>
    <submittedName>
        <fullName evidence="1">Uncharacterized protein</fullName>
    </submittedName>
</protein>
<evidence type="ECO:0000313" key="2">
    <source>
        <dbReference type="Proteomes" id="UP000796761"/>
    </source>
</evidence>
<dbReference type="AlphaFoldDB" id="A0A8K1FYF8"/>
<reference evidence="1" key="1">
    <citation type="submission" date="2019-04" db="EMBL/GenBank/DDBJ databases">
        <title>Genome assembly of Zosterops borbonicus 15179.</title>
        <authorList>
            <person name="Leroy T."/>
            <person name="Anselmetti Y."/>
            <person name="Tilak M.-K."/>
            <person name="Nabholz B."/>
        </authorList>
    </citation>
    <scope>NUCLEOTIDE SEQUENCE</scope>
    <source>
        <strain evidence="1">HGM_15179</strain>
        <tissue evidence="1">Muscle</tissue>
    </source>
</reference>
<dbReference type="EMBL" id="SWJQ01001366">
    <property type="protein sequence ID" value="TRZ08395.1"/>
    <property type="molecule type" value="Genomic_DNA"/>
</dbReference>
<dbReference type="Proteomes" id="UP000796761">
    <property type="component" value="Unassembled WGS sequence"/>
</dbReference>
<feature type="non-terminal residue" evidence="1">
    <location>
        <position position="1"/>
    </location>
</feature>
<comment type="caution">
    <text evidence="1">The sequence shown here is derived from an EMBL/GenBank/DDBJ whole genome shotgun (WGS) entry which is preliminary data.</text>
</comment>
<accession>A0A8K1FYF8</accession>
<gene>
    <name evidence="1" type="ORF">HGM15179_018715</name>
</gene>